<accession>A0A916ZNJ7</accession>
<proteinExistence type="predicted"/>
<name>A0A916ZNJ7_9SPHN</name>
<sequence length="63" mass="7036">MINRLERAFERIETRLASRETEVARLRRVETGAATALADLDQLIEAAAASMPVAAPKDKQWAR</sequence>
<dbReference type="AlphaFoldDB" id="A0A916ZNJ7"/>
<organism evidence="1 2">
    <name type="scientific">Sandarakinorhabdus glacialis</name>
    <dbReference type="NCBI Taxonomy" id="1614636"/>
    <lineage>
        <taxon>Bacteria</taxon>
        <taxon>Pseudomonadati</taxon>
        <taxon>Pseudomonadota</taxon>
        <taxon>Alphaproteobacteria</taxon>
        <taxon>Sphingomonadales</taxon>
        <taxon>Sphingosinicellaceae</taxon>
        <taxon>Sandarakinorhabdus</taxon>
    </lineage>
</organism>
<protein>
    <submittedName>
        <fullName evidence="1">Uncharacterized protein</fullName>
    </submittedName>
</protein>
<reference evidence="1" key="2">
    <citation type="submission" date="2020-09" db="EMBL/GenBank/DDBJ databases">
        <authorList>
            <person name="Sun Q."/>
            <person name="Zhou Y."/>
        </authorList>
    </citation>
    <scope>NUCLEOTIDE SEQUENCE</scope>
    <source>
        <strain evidence="1">CGMCC 1.15519</strain>
    </source>
</reference>
<keyword evidence="2" id="KW-1185">Reference proteome</keyword>
<dbReference type="EMBL" id="BMJM01000003">
    <property type="protein sequence ID" value="GGE06359.1"/>
    <property type="molecule type" value="Genomic_DNA"/>
</dbReference>
<comment type="caution">
    <text evidence="1">The sequence shown here is derived from an EMBL/GenBank/DDBJ whole genome shotgun (WGS) entry which is preliminary data.</text>
</comment>
<dbReference type="Proteomes" id="UP000635071">
    <property type="component" value="Unassembled WGS sequence"/>
</dbReference>
<evidence type="ECO:0000313" key="1">
    <source>
        <dbReference type="EMBL" id="GGE06359.1"/>
    </source>
</evidence>
<gene>
    <name evidence="1" type="ORF">GCM10011529_10900</name>
</gene>
<evidence type="ECO:0000313" key="2">
    <source>
        <dbReference type="Proteomes" id="UP000635071"/>
    </source>
</evidence>
<reference evidence="1" key="1">
    <citation type="journal article" date="2014" name="Int. J. Syst. Evol. Microbiol.">
        <title>Complete genome sequence of Corynebacterium casei LMG S-19264T (=DSM 44701T), isolated from a smear-ripened cheese.</title>
        <authorList>
            <consortium name="US DOE Joint Genome Institute (JGI-PGF)"/>
            <person name="Walter F."/>
            <person name="Albersmeier A."/>
            <person name="Kalinowski J."/>
            <person name="Ruckert C."/>
        </authorList>
    </citation>
    <scope>NUCLEOTIDE SEQUENCE</scope>
    <source>
        <strain evidence="1">CGMCC 1.15519</strain>
    </source>
</reference>